<keyword evidence="10 13" id="KW-0139">CF(1)</keyword>
<feature type="region of interest" description="Disordered" evidence="14">
    <location>
        <begin position="1"/>
        <end position="42"/>
    </location>
</feature>
<dbReference type="CDD" id="cd01132">
    <property type="entry name" value="F1-ATPase_alpha_CD"/>
    <property type="match status" value="1"/>
</dbReference>
<evidence type="ECO:0000256" key="10">
    <source>
        <dbReference type="ARBA" id="ARBA00023196"/>
    </source>
</evidence>
<evidence type="ECO:0000313" key="18">
    <source>
        <dbReference type="Proteomes" id="UP000033869"/>
    </source>
</evidence>
<dbReference type="PANTHER" id="PTHR48082:SF2">
    <property type="entry name" value="ATP SYNTHASE SUBUNIT ALPHA, MITOCHONDRIAL"/>
    <property type="match status" value="1"/>
</dbReference>
<dbReference type="InterPro" id="IPR027417">
    <property type="entry name" value="P-loop_NTPase"/>
</dbReference>
<organism evidence="17 18">
    <name type="scientific">candidate division CPR2 bacterium GW2011_GWC1_41_48</name>
    <dbReference type="NCBI Taxonomy" id="1618344"/>
    <lineage>
        <taxon>Bacteria</taxon>
        <taxon>Bacteria division CPR2</taxon>
    </lineage>
</organism>
<evidence type="ECO:0000256" key="2">
    <source>
        <dbReference type="ARBA" id="ARBA00008936"/>
    </source>
</evidence>
<feature type="binding site" evidence="13">
    <location>
        <begin position="206"/>
        <end position="213"/>
    </location>
    <ligand>
        <name>ATP</name>
        <dbReference type="ChEBI" id="CHEBI:30616"/>
    </ligand>
</feature>
<dbReference type="InterPro" id="IPR020003">
    <property type="entry name" value="ATPase_a/bsu_AS"/>
</dbReference>
<dbReference type="GO" id="GO:0043531">
    <property type="term" value="F:ADP binding"/>
    <property type="evidence" value="ECO:0007669"/>
    <property type="project" value="TreeGrafter"/>
</dbReference>
<dbReference type="InterPro" id="IPR005294">
    <property type="entry name" value="ATP_synth_F1_asu"/>
</dbReference>
<evidence type="ECO:0000259" key="15">
    <source>
        <dbReference type="Pfam" id="PF00006"/>
    </source>
</evidence>
<evidence type="ECO:0000256" key="8">
    <source>
        <dbReference type="ARBA" id="ARBA00023065"/>
    </source>
</evidence>
<evidence type="ECO:0000256" key="12">
    <source>
        <dbReference type="ARBA" id="ARBA00026013"/>
    </source>
</evidence>
<dbReference type="EC" id="7.1.2.2" evidence="13"/>
<dbReference type="PATRIC" id="fig|1618344.3.peg.1024"/>
<dbReference type="Gene3D" id="1.20.150.20">
    <property type="entry name" value="ATP synthase alpha/beta chain, C-terminal domain"/>
    <property type="match status" value="1"/>
</dbReference>
<keyword evidence="4 13" id="KW-0547">Nucleotide-binding</keyword>
<evidence type="ECO:0000256" key="5">
    <source>
        <dbReference type="ARBA" id="ARBA00022781"/>
    </source>
</evidence>
<reference evidence="17 18" key="1">
    <citation type="journal article" date="2015" name="Nature">
        <title>rRNA introns, odd ribosomes, and small enigmatic genomes across a large radiation of phyla.</title>
        <authorList>
            <person name="Brown C.T."/>
            <person name="Hug L.A."/>
            <person name="Thomas B.C."/>
            <person name="Sharon I."/>
            <person name="Castelle C.J."/>
            <person name="Singh A."/>
            <person name="Wilkins M.J."/>
            <person name="Williams K.H."/>
            <person name="Banfield J.F."/>
        </authorList>
    </citation>
    <scope>NUCLEOTIDE SEQUENCE [LARGE SCALE GENOMIC DNA]</scope>
</reference>
<evidence type="ECO:0000256" key="3">
    <source>
        <dbReference type="ARBA" id="ARBA00022448"/>
    </source>
</evidence>
<comment type="similarity">
    <text evidence="2 13">Belongs to the ATPase alpha/beta chains family.</text>
</comment>
<dbReference type="PANTHER" id="PTHR48082">
    <property type="entry name" value="ATP SYNTHASE SUBUNIT ALPHA, MITOCHONDRIAL"/>
    <property type="match status" value="1"/>
</dbReference>
<accession>A0A0G0YH50</accession>
<sequence>MNKGIGDFLDDIDMSVPEKKEPKKEEGRRKDTGGERGADSTLTNFLEDSLPDKEMAPEIVEVGEVVYIGDGVCKIEGLSNARIDDVLKVETGAGDVLVLVLGITENLVESVVLGDYYGVKKGNLVISTRKTLKISGGDGVLGRVISPIGKPLDGLGPIKSGKQMVVERPAPGVYMRSPIVDQLETGFLVIDSIIPVGKGQRELVVGDRKTGKTRLMADIICNLKGKDIHCIYVAIGSQKAKVKSFVQYLNKYGALEYTTIVMGSSDDPPSLNYLAPYAGAALSEYYMDSGKNALVIYDDLSKHAKAYRQMSLLLKRSPGRDAYPGDIFFLHSRLLERSAKLHSKYSGGSVTALPMSETQNGDISEYICTNLMSITDGHIYLDTQMMHGGTLPAVNSGASVSRIGGSIQPPMLRKLAELAASQLARYNEVKSYEIMNTEISEETEREIGRGKRILEIFTQLSGVNLSSDEEVLLLYLVVTGIVDKIDVEVVAKLKVEMIEFYRKDSENHDKFRGASLSMIKSVEEIKPFADAVIGSYLSKTDSDTAKYFKYIYEKENAPKEVAVKPQEELKPVQAGTVEAPKQG</sequence>
<dbReference type="InterPro" id="IPR000194">
    <property type="entry name" value="ATPase_F1/V1/A1_a/bsu_nucl-bd"/>
</dbReference>
<keyword evidence="9 13" id="KW-0472">Membrane</keyword>
<feature type="domain" description="ATPase F1/V1/A1 complex alpha/beta subunit nucleotide-binding" evidence="15">
    <location>
        <begin position="186"/>
        <end position="401"/>
    </location>
</feature>
<evidence type="ECO:0000259" key="16">
    <source>
        <dbReference type="Pfam" id="PF00306"/>
    </source>
</evidence>
<comment type="function">
    <text evidence="13">Produces ATP from ADP in the presence of a proton gradient across the membrane. The alpha chain is a regulatory subunit.</text>
</comment>
<dbReference type="Proteomes" id="UP000033869">
    <property type="component" value="Unassembled WGS sequence"/>
</dbReference>
<feature type="domain" description="ATP synthase alpha subunit C-terminal" evidence="16">
    <location>
        <begin position="408"/>
        <end position="506"/>
    </location>
</feature>
<dbReference type="FunFam" id="3.40.50.300:FF:002432">
    <property type="entry name" value="ATP synthase subunit alpha, mitochondrial"/>
    <property type="match status" value="1"/>
</dbReference>
<evidence type="ECO:0000256" key="6">
    <source>
        <dbReference type="ARBA" id="ARBA00022840"/>
    </source>
</evidence>
<dbReference type="GO" id="GO:0005524">
    <property type="term" value="F:ATP binding"/>
    <property type="evidence" value="ECO:0007669"/>
    <property type="project" value="UniProtKB-UniRule"/>
</dbReference>
<keyword evidence="8 13" id="KW-0406">Ion transport</keyword>
<evidence type="ECO:0000256" key="7">
    <source>
        <dbReference type="ARBA" id="ARBA00022967"/>
    </source>
</evidence>
<dbReference type="GO" id="GO:0005886">
    <property type="term" value="C:plasma membrane"/>
    <property type="evidence" value="ECO:0007669"/>
    <property type="project" value="UniProtKB-SubCell"/>
</dbReference>
<protein>
    <recommendedName>
        <fullName evidence="13">ATP synthase subunit alpha</fullName>
        <ecNumber evidence="13">7.1.2.2</ecNumber>
    </recommendedName>
    <alternativeName>
        <fullName evidence="13">ATP synthase F1 sector subunit alpha</fullName>
    </alternativeName>
    <alternativeName>
        <fullName evidence="13">F-ATPase subunit alpha</fullName>
    </alternativeName>
</protein>
<dbReference type="PROSITE" id="PS00152">
    <property type="entry name" value="ATPASE_ALPHA_BETA"/>
    <property type="match status" value="1"/>
</dbReference>
<keyword evidence="3 13" id="KW-0813">Transport</keyword>
<dbReference type="SUPFAM" id="SSF52540">
    <property type="entry name" value="P-loop containing nucleoside triphosphate hydrolases"/>
    <property type="match status" value="1"/>
</dbReference>
<comment type="catalytic activity">
    <reaction evidence="13">
        <text>ATP + H2O + 4 H(+)(in) = ADP + phosphate + 5 H(+)(out)</text>
        <dbReference type="Rhea" id="RHEA:57720"/>
        <dbReference type="ChEBI" id="CHEBI:15377"/>
        <dbReference type="ChEBI" id="CHEBI:15378"/>
        <dbReference type="ChEBI" id="CHEBI:30616"/>
        <dbReference type="ChEBI" id="CHEBI:43474"/>
        <dbReference type="ChEBI" id="CHEBI:456216"/>
        <dbReference type="EC" id="7.1.2.2"/>
    </reaction>
</comment>
<proteinExistence type="inferred from homology"/>
<keyword evidence="5 13" id="KW-0375">Hydrogen ion transport</keyword>
<comment type="subunit">
    <text evidence="12">F-type ATPases have 2 components, CF(1) - the catalytic core - and CF(0) - the membrane proton channel. CF(1) has five subunits: alpha(3), beta(3), gamma(1), delta(1), epsilon(1). CF(0) has four main subunits: a(1), b(1), b'(1) and c(9-12).</text>
</comment>
<comment type="subcellular location">
    <subcellularLocation>
        <location evidence="13">Cell membrane</location>
        <topology evidence="13">Peripheral membrane protein</topology>
    </subcellularLocation>
    <subcellularLocation>
        <location evidence="1">Membrane</location>
    </subcellularLocation>
</comment>
<gene>
    <name evidence="13" type="primary">atpA</name>
    <name evidence="17" type="ORF">UU65_C0004G0092</name>
</gene>
<dbReference type="InterPro" id="IPR023366">
    <property type="entry name" value="ATP_synth_asu-like_sf"/>
</dbReference>
<evidence type="ECO:0000256" key="11">
    <source>
        <dbReference type="ARBA" id="ARBA00023310"/>
    </source>
</evidence>
<dbReference type="InterPro" id="IPR036121">
    <property type="entry name" value="ATPase_F1/V1/A1_a/bsu_N_sf"/>
</dbReference>
<dbReference type="InterPro" id="IPR038376">
    <property type="entry name" value="ATP_synth_asu_C_sf"/>
</dbReference>
<evidence type="ECO:0000256" key="4">
    <source>
        <dbReference type="ARBA" id="ARBA00022741"/>
    </source>
</evidence>
<keyword evidence="7 13" id="KW-1278">Translocase</keyword>
<feature type="site" description="Required for activity" evidence="13">
    <location>
        <position position="399"/>
    </location>
</feature>
<dbReference type="InterPro" id="IPR000793">
    <property type="entry name" value="ATP_synth_asu_C"/>
</dbReference>
<comment type="caution">
    <text evidence="17">The sequence shown here is derived from an EMBL/GenBank/DDBJ whole genome shotgun (WGS) entry which is preliminary data.</text>
</comment>
<dbReference type="AlphaFoldDB" id="A0A0G0YH50"/>
<keyword evidence="11 13" id="KW-0066">ATP synthesis</keyword>
<dbReference type="GO" id="GO:0046933">
    <property type="term" value="F:proton-transporting ATP synthase activity, rotational mechanism"/>
    <property type="evidence" value="ECO:0007669"/>
    <property type="project" value="UniProtKB-UniRule"/>
</dbReference>
<dbReference type="Pfam" id="PF00006">
    <property type="entry name" value="ATP-synt_ab"/>
    <property type="match status" value="1"/>
</dbReference>
<name>A0A0G0YH50_UNCC2</name>
<dbReference type="Pfam" id="PF00306">
    <property type="entry name" value="ATP-synt_ab_C"/>
    <property type="match status" value="1"/>
</dbReference>
<dbReference type="EMBL" id="LCBL01000004">
    <property type="protein sequence ID" value="KKS08881.1"/>
    <property type="molecule type" value="Genomic_DNA"/>
</dbReference>
<dbReference type="HAMAP" id="MF_01346">
    <property type="entry name" value="ATP_synth_alpha_bact"/>
    <property type="match status" value="1"/>
</dbReference>
<evidence type="ECO:0000256" key="14">
    <source>
        <dbReference type="SAM" id="MobiDB-lite"/>
    </source>
</evidence>
<evidence type="ECO:0000256" key="1">
    <source>
        <dbReference type="ARBA" id="ARBA00004370"/>
    </source>
</evidence>
<dbReference type="GO" id="GO:0045259">
    <property type="term" value="C:proton-transporting ATP synthase complex"/>
    <property type="evidence" value="ECO:0007669"/>
    <property type="project" value="UniProtKB-KW"/>
</dbReference>
<dbReference type="SUPFAM" id="SSF50615">
    <property type="entry name" value="N-terminal domain of alpha and beta subunits of F1 ATP synthase"/>
    <property type="match status" value="1"/>
</dbReference>
<feature type="compositionally biased region" description="Basic and acidic residues" evidence="14">
    <location>
        <begin position="16"/>
        <end position="38"/>
    </location>
</feature>
<dbReference type="Gene3D" id="3.40.50.300">
    <property type="entry name" value="P-loop containing nucleotide triphosphate hydrolases"/>
    <property type="match status" value="1"/>
</dbReference>
<dbReference type="NCBIfam" id="TIGR00962">
    <property type="entry name" value="atpA"/>
    <property type="match status" value="1"/>
</dbReference>
<dbReference type="InterPro" id="IPR033732">
    <property type="entry name" value="ATP_synth_F1_a_nt-bd_dom"/>
</dbReference>
<evidence type="ECO:0000313" key="17">
    <source>
        <dbReference type="EMBL" id="KKS08881.1"/>
    </source>
</evidence>
<keyword evidence="13" id="KW-1003">Cell membrane</keyword>
<dbReference type="SUPFAM" id="SSF47917">
    <property type="entry name" value="C-terminal domain of alpha and beta subunits of F1 ATP synthase"/>
    <property type="match status" value="1"/>
</dbReference>
<dbReference type="Gene3D" id="2.40.30.20">
    <property type="match status" value="1"/>
</dbReference>
<keyword evidence="6 13" id="KW-0067">ATP-binding</keyword>
<evidence type="ECO:0000256" key="9">
    <source>
        <dbReference type="ARBA" id="ARBA00023136"/>
    </source>
</evidence>
<evidence type="ECO:0000256" key="13">
    <source>
        <dbReference type="HAMAP-Rule" id="MF_01346"/>
    </source>
</evidence>